<protein>
    <recommendedName>
        <fullName evidence="3 9">Mediator of RNA polymerase II transcription subunit 10</fullName>
    </recommendedName>
    <alternativeName>
        <fullName evidence="8 9">Mediator complex subunit 10</fullName>
    </alternativeName>
</protein>
<dbReference type="OrthoDB" id="337270at2759"/>
<keyword evidence="6 9" id="KW-0804">Transcription</keyword>
<comment type="subunit">
    <text evidence="9">Component of the Mediator complex.</text>
</comment>
<keyword evidence="11" id="KW-1185">Reference proteome</keyword>
<gene>
    <name evidence="9" type="primary">MED10</name>
    <name evidence="10" type="ORF">HYALB_00004312</name>
</gene>
<sequence length="155" mass="17080">MAPVGGSSEHDVVEKQVKEIIQDLYQVMVQIQTYGTAGVPTAGVLEQQMIDVSSSLQKIHASTSTVPSNQPKVKLPSIPPELFKYVDSGRNPDIYTREFVELTRRGNQLMKGKEEAFGSFRDVLAQEMVKGMPECKEDVRRILEETGGRGGLVDG</sequence>
<dbReference type="GO" id="GO:0003712">
    <property type="term" value="F:transcription coregulator activity"/>
    <property type="evidence" value="ECO:0007669"/>
    <property type="project" value="InterPro"/>
</dbReference>
<organism evidence="10 11">
    <name type="scientific">Hymenoscyphus albidus</name>
    <dbReference type="NCBI Taxonomy" id="595503"/>
    <lineage>
        <taxon>Eukaryota</taxon>
        <taxon>Fungi</taxon>
        <taxon>Dikarya</taxon>
        <taxon>Ascomycota</taxon>
        <taxon>Pezizomycotina</taxon>
        <taxon>Leotiomycetes</taxon>
        <taxon>Helotiales</taxon>
        <taxon>Helotiaceae</taxon>
        <taxon>Hymenoscyphus</taxon>
    </lineage>
</organism>
<evidence type="ECO:0000313" key="11">
    <source>
        <dbReference type="Proteomes" id="UP000701801"/>
    </source>
</evidence>
<keyword evidence="7 9" id="KW-0539">Nucleus</keyword>
<comment type="subcellular location">
    <subcellularLocation>
        <location evidence="1 9">Nucleus</location>
    </subcellularLocation>
</comment>
<comment type="caution">
    <text evidence="10">The sequence shown here is derived from an EMBL/GenBank/DDBJ whole genome shotgun (WGS) entry which is preliminary data.</text>
</comment>
<evidence type="ECO:0000256" key="8">
    <source>
        <dbReference type="ARBA" id="ARBA00032004"/>
    </source>
</evidence>
<dbReference type="GO" id="GO:0016592">
    <property type="term" value="C:mediator complex"/>
    <property type="evidence" value="ECO:0007669"/>
    <property type="project" value="InterPro"/>
</dbReference>
<evidence type="ECO:0000256" key="2">
    <source>
        <dbReference type="ARBA" id="ARBA00005389"/>
    </source>
</evidence>
<evidence type="ECO:0000256" key="1">
    <source>
        <dbReference type="ARBA" id="ARBA00004123"/>
    </source>
</evidence>
<evidence type="ECO:0000256" key="9">
    <source>
        <dbReference type="RuleBase" id="RU364146"/>
    </source>
</evidence>
<comment type="similarity">
    <text evidence="2 9">Belongs to the Mediator complex subunit 10 family.</text>
</comment>
<evidence type="ECO:0000256" key="6">
    <source>
        <dbReference type="ARBA" id="ARBA00023163"/>
    </source>
</evidence>
<evidence type="ECO:0000256" key="4">
    <source>
        <dbReference type="ARBA" id="ARBA00023015"/>
    </source>
</evidence>
<evidence type="ECO:0000256" key="5">
    <source>
        <dbReference type="ARBA" id="ARBA00023159"/>
    </source>
</evidence>
<dbReference type="EMBL" id="CAJVRM010000727">
    <property type="protein sequence ID" value="CAG8983511.1"/>
    <property type="molecule type" value="Genomic_DNA"/>
</dbReference>
<dbReference type="GO" id="GO:0006357">
    <property type="term" value="P:regulation of transcription by RNA polymerase II"/>
    <property type="evidence" value="ECO:0007669"/>
    <property type="project" value="InterPro"/>
</dbReference>
<dbReference type="Pfam" id="PF09748">
    <property type="entry name" value="Med10"/>
    <property type="match status" value="1"/>
</dbReference>
<evidence type="ECO:0000256" key="7">
    <source>
        <dbReference type="ARBA" id="ARBA00023242"/>
    </source>
</evidence>
<dbReference type="PANTHER" id="PTHR13345:SF13">
    <property type="entry name" value="MEDIATOR OF RNA POLYMERASE II TRANSCRIPTION SUBUNIT 10"/>
    <property type="match status" value="1"/>
</dbReference>
<evidence type="ECO:0000256" key="3">
    <source>
        <dbReference type="ARBA" id="ARBA00019617"/>
    </source>
</evidence>
<proteinExistence type="inferred from homology"/>
<name>A0A9N9M5K8_9HELO</name>
<dbReference type="InterPro" id="IPR019145">
    <property type="entry name" value="Mediator_Med10"/>
</dbReference>
<dbReference type="Proteomes" id="UP000701801">
    <property type="component" value="Unassembled WGS sequence"/>
</dbReference>
<keyword evidence="4 9" id="KW-0805">Transcription regulation</keyword>
<keyword evidence="5 9" id="KW-0010">Activator</keyword>
<evidence type="ECO:0000313" key="10">
    <source>
        <dbReference type="EMBL" id="CAG8983511.1"/>
    </source>
</evidence>
<dbReference type="AlphaFoldDB" id="A0A9N9M5K8"/>
<reference evidence="10" key="1">
    <citation type="submission" date="2021-07" db="EMBL/GenBank/DDBJ databases">
        <authorList>
            <person name="Durling M."/>
        </authorList>
    </citation>
    <scope>NUCLEOTIDE SEQUENCE</scope>
</reference>
<accession>A0A9N9M5K8</accession>
<dbReference type="PANTHER" id="PTHR13345">
    <property type="entry name" value="MEDIATOR OF RNA POLYMERASE II TRANSCRIPTION SUBUNIT 10"/>
    <property type="match status" value="1"/>
</dbReference>
<comment type="function">
    <text evidence="9">Component of the Mediator complex, a coactivator involved in the regulated transcription of nearly all RNA polymerase II-dependent genes. Mediator functions as a bridge to convey information from gene-specific regulatory proteins to the basal RNA polymerase II transcription machinery. Mediator is recruited to promoters by direct interactions with regulatory proteins and serves as a scaffold for the assembly of a functional preinitiation complex with RNA polymerase II and the general transcription factors.</text>
</comment>